<evidence type="ECO:0000256" key="2">
    <source>
        <dbReference type="ARBA" id="ARBA00022771"/>
    </source>
</evidence>
<keyword evidence="1 5" id="KW-0479">Metal-binding</keyword>
<accession>A0A0C2N4C7</accession>
<keyword evidence="3 5" id="KW-0862">Zinc</keyword>
<dbReference type="GO" id="GO:0016567">
    <property type="term" value="P:protein ubiquitination"/>
    <property type="evidence" value="ECO:0007669"/>
    <property type="project" value="UniProtKB-UniRule"/>
</dbReference>
<dbReference type="EC" id="2.3.2.27" evidence="5"/>
<comment type="pathway">
    <text evidence="5">Protein modification; protein ubiquitination.</text>
</comment>
<evidence type="ECO:0000256" key="5">
    <source>
        <dbReference type="RuleBase" id="RU366018"/>
    </source>
</evidence>
<evidence type="ECO:0000256" key="1">
    <source>
        <dbReference type="ARBA" id="ARBA00022723"/>
    </source>
</evidence>
<dbReference type="GO" id="GO:0000151">
    <property type="term" value="C:ubiquitin ligase complex"/>
    <property type="evidence" value="ECO:0007669"/>
    <property type="project" value="TreeGrafter"/>
</dbReference>
<dbReference type="GO" id="GO:0008270">
    <property type="term" value="F:zinc ion binding"/>
    <property type="evidence" value="ECO:0007669"/>
    <property type="project" value="UniProtKB-UniRule"/>
</dbReference>
<dbReference type="PANTHER" id="PTHR21497">
    <property type="entry name" value="UBIQUITIN LIGASE E3 ALPHA-RELATED"/>
    <property type="match status" value="1"/>
</dbReference>
<dbReference type="GO" id="GO:0071596">
    <property type="term" value="P:ubiquitin-dependent protein catabolic process via the N-end rule pathway"/>
    <property type="evidence" value="ECO:0007669"/>
    <property type="project" value="UniProtKB-UniRule"/>
</dbReference>
<dbReference type="EMBL" id="JWZT01002715">
    <property type="protein sequence ID" value="KII68747.1"/>
    <property type="molecule type" value="Genomic_DNA"/>
</dbReference>
<comment type="similarity">
    <text evidence="5">Belongs to the E3 ubiquitin-protein ligase UBR1-like family.</text>
</comment>
<comment type="catalytic activity">
    <reaction evidence="5">
        <text>S-ubiquitinyl-[E2 ubiquitin-conjugating enzyme]-L-cysteine + [acceptor protein]-L-lysine = [E2 ubiquitin-conjugating enzyme]-L-cysteine + N(6)-ubiquitinyl-[acceptor protein]-L-lysine.</text>
        <dbReference type="EC" id="2.3.2.27"/>
    </reaction>
</comment>
<keyword evidence="5" id="KW-0808">Transferase</keyword>
<comment type="caution">
    <text evidence="7">The sequence shown here is derived from an EMBL/GenBank/DDBJ whole genome shotgun (WGS) entry which is preliminary data.</text>
</comment>
<dbReference type="GO" id="GO:0005737">
    <property type="term" value="C:cytoplasm"/>
    <property type="evidence" value="ECO:0007669"/>
    <property type="project" value="TreeGrafter"/>
</dbReference>
<dbReference type="PROSITE" id="PS51157">
    <property type="entry name" value="ZF_UBR"/>
    <property type="match status" value="1"/>
</dbReference>
<evidence type="ECO:0000313" key="8">
    <source>
        <dbReference type="Proteomes" id="UP000031668"/>
    </source>
</evidence>
<dbReference type="UniPathway" id="UPA00143"/>
<proteinExistence type="inferred from homology"/>
<dbReference type="CDD" id="cd19670">
    <property type="entry name" value="UBR-box_UBR1_2_3"/>
    <property type="match status" value="1"/>
</dbReference>
<dbReference type="AlphaFoldDB" id="A0A0C2N4C7"/>
<name>A0A0C2N4C7_THEKT</name>
<dbReference type="Proteomes" id="UP000031668">
    <property type="component" value="Unassembled WGS sequence"/>
</dbReference>
<evidence type="ECO:0000256" key="4">
    <source>
        <dbReference type="PROSITE-ProRule" id="PRU00508"/>
    </source>
</evidence>
<evidence type="ECO:0000313" key="7">
    <source>
        <dbReference type="EMBL" id="KII68747.1"/>
    </source>
</evidence>
<dbReference type="InterPro" id="IPR039164">
    <property type="entry name" value="UBR1-like"/>
</dbReference>
<gene>
    <name evidence="7" type="ORF">RF11_13211</name>
</gene>
<feature type="zinc finger region" description="UBR-type" evidence="4">
    <location>
        <begin position="82"/>
        <end position="153"/>
    </location>
</feature>
<protein>
    <recommendedName>
        <fullName evidence="5">E3 ubiquitin-protein ligase</fullName>
        <ecNumber evidence="5">2.3.2.27</ecNumber>
    </recommendedName>
</protein>
<organism evidence="7 8">
    <name type="scientific">Thelohanellus kitauei</name>
    <name type="common">Myxosporean</name>
    <dbReference type="NCBI Taxonomy" id="669202"/>
    <lineage>
        <taxon>Eukaryota</taxon>
        <taxon>Metazoa</taxon>
        <taxon>Cnidaria</taxon>
        <taxon>Myxozoa</taxon>
        <taxon>Myxosporea</taxon>
        <taxon>Bivalvulida</taxon>
        <taxon>Platysporina</taxon>
        <taxon>Myxobolidae</taxon>
        <taxon>Thelohanellus</taxon>
    </lineage>
</organism>
<comment type="function">
    <text evidence="5">Ubiquitin ligase protein which is a component of the N-end rule pathway. Recognizes and binds to proteins bearing specific N-terminal residues that are destabilizing according to the N-end rule, leading to their ubiquitination and subsequent degradation.</text>
</comment>
<keyword evidence="8" id="KW-1185">Reference proteome</keyword>
<dbReference type="SMART" id="SM00396">
    <property type="entry name" value="ZnF_UBR1"/>
    <property type="match status" value="1"/>
</dbReference>
<sequence>MDQKSTVGMMEQPALEEIETRIDAIIKKALLIISNKPGSDPHIIYNDVGLLDLVIKPIRVLCFEKIDPNTATLFDSNVGALGRCTWIDERHAKVYLCTDCASDASNTICEECFMNSIHVQHNYIEVVRKVQWLCNCGNTEAYENSIPCCKHEIPDNTRNLPAYLFKRIRSVVRHLFRYLELLCGEESELDEHVENILLMDENLSRINLKDKPPMVKSGLENRGEASNAFKSCVVIFKPEDEDPTNVYSCVSFANPPGNMIDLLLNIQSCGYLCVKYRDTPQNCQAATFSIEEYIQNHLPGSGIYCRIIKVHRFFFMKLSRALIVILNSLCLSKSLICDHMSEMVFKETSLPEKFFFNRGLWVDIREFITNFIFLSTLFSRKRGLNLVKFYWKNFDRLFTELLMGSNIKAYLFRISMQIVTSKKQFKYLVINEFGTEKWPINI</sequence>
<keyword evidence="2 5" id="KW-0863">Zinc-finger</keyword>
<feature type="domain" description="UBR-type" evidence="6">
    <location>
        <begin position="82"/>
        <end position="153"/>
    </location>
</feature>
<dbReference type="OrthoDB" id="26387at2759"/>
<keyword evidence="5" id="KW-0833">Ubl conjugation pathway</keyword>
<dbReference type="GO" id="GO:0061630">
    <property type="term" value="F:ubiquitin protein ligase activity"/>
    <property type="evidence" value="ECO:0007669"/>
    <property type="project" value="UniProtKB-UniRule"/>
</dbReference>
<dbReference type="Gene3D" id="2.10.110.30">
    <property type="match status" value="1"/>
</dbReference>
<dbReference type="Pfam" id="PF02207">
    <property type="entry name" value="zf-UBR"/>
    <property type="match status" value="1"/>
</dbReference>
<dbReference type="InterPro" id="IPR003126">
    <property type="entry name" value="Znf_UBR"/>
</dbReference>
<dbReference type="PANTHER" id="PTHR21497:SF24">
    <property type="entry name" value="E3 UBIQUITIN-PROTEIN LIGASE UBR1"/>
    <property type="match status" value="1"/>
</dbReference>
<reference evidence="7 8" key="1">
    <citation type="journal article" date="2014" name="Genome Biol. Evol.">
        <title>The genome of the myxosporean Thelohanellus kitauei shows adaptations to nutrient acquisition within its fish host.</title>
        <authorList>
            <person name="Yang Y."/>
            <person name="Xiong J."/>
            <person name="Zhou Z."/>
            <person name="Huo F."/>
            <person name="Miao W."/>
            <person name="Ran C."/>
            <person name="Liu Y."/>
            <person name="Zhang J."/>
            <person name="Feng J."/>
            <person name="Wang M."/>
            <person name="Wang M."/>
            <person name="Wang L."/>
            <person name="Yao B."/>
        </authorList>
    </citation>
    <scope>NUCLEOTIDE SEQUENCE [LARGE SCALE GENOMIC DNA]</scope>
    <source>
        <strain evidence="7">Wuqing</strain>
    </source>
</reference>
<evidence type="ECO:0000256" key="3">
    <source>
        <dbReference type="ARBA" id="ARBA00022833"/>
    </source>
</evidence>
<evidence type="ECO:0000259" key="6">
    <source>
        <dbReference type="PROSITE" id="PS51157"/>
    </source>
</evidence>